<evidence type="ECO:0000313" key="1">
    <source>
        <dbReference type="EMBL" id="KXS18838.1"/>
    </source>
</evidence>
<proteinExistence type="predicted"/>
<evidence type="ECO:0000313" key="2">
    <source>
        <dbReference type="Proteomes" id="UP000070544"/>
    </source>
</evidence>
<gene>
    <name evidence="1" type="ORF">M427DRAFT_132371</name>
</gene>
<organism evidence="1 2">
    <name type="scientific">Gonapodya prolifera (strain JEL478)</name>
    <name type="common">Monoblepharis prolifera</name>
    <dbReference type="NCBI Taxonomy" id="1344416"/>
    <lineage>
        <taxon>Eukaryota</taxon>
        <taxon>Fungi</taxon>
        <taxon>Fungi incertae sedis</taxon>
        <taxon>Chytridiomycota</taxon>
        <taxon>Chytridiomycota incertae sedis</taxon>
        <taxon>Monoblepharidomycetes</taxon>
        <taxon>Monoblepharidales</taxon>
        <taxon>Gonapodyaceae</taxon>
        <taxon>Gonapodya</taxon>
    </lineage>
</organism>
<name>A0A139AQ36_GONPJ</name>
<dbReference type="EMBL" id="KQ965740">
    <property type="protein sequence ID" value="KXS18838.1"/>
    <property type="molecule type" value="Genomic_DNA"/>
</dbReference>
<reference evidence="1 2" key="1">
    <citation type="journal article" date="2015" name="Genome Biol. Evol.">
        <title>Phylogenomic analyses indicate that early fungi evolved digesting cell walls of algal ancestors of land plants.</title>
        <authorList>
            <person name="Chang Y."/>
            <person name="Wang S."/>
            <person name="Sekimoto S."/>
            <person name="Aerts A.L."/>
            <person name="Choi C."/>
            <person name="Clum A."/>
            <person name="LaButti K.M."/>
            <person name="Lindquist E.A."/>
            <person name="Yee Ngan C."/>
            <person name="Ohm R.A."/>
            <person name="Salamov A.A."/>
            <person name="Grigoriev I.V."/>
            <person name="Spatafora J.W."/>
            <person name="Berbee M.L."/>
        </authorList>
    </citation>
    <scope>NUCLEOTIDE SEQUENCE [LARGE SCALE GENOMIC DNA]</scope>
    <source>
        <strain evidence="1 2">JEL478</strain>
    </source>
</reference>
<sequence>MASGDGKGAHIEFLSPSLPPPTVERLGFHASEGLYVSPRGTELEDEGTLHDTVVAFYARRRLPFGCAI</sequence>
<protein>
    <submittedName>
        <fullName evidence="1">Uncharacterized protein</fullName>
    </submittedName>
</protein>
<keyword evidence="2" id="KW-1185">Reference proteome</keyword>
<dbReference type="AlphaFoldDB" id="A0A139AQ36"/>
<dbReference type="Proteomes" id="UP000070544">
    <property type="component" value="Unassembled WGS sequence"/>
</dbReference>
<accession>A0A139AQ36</accession>